<evidence type="ECO:0000313" key="3">
    <source>
        <dbReference type="EMBL" id="CAB4052737.1"/>
    </source>
</evidence>
<evidence type="ECO:0000259" key="2">
    <source>
        <dbReference type="Pfam" id="PF01569"/>
    </source>
</evidence>
<gene>
    <name evidence="3" type="ORF">LMG9964_06427</name>
</gene>
<dbReference type="InterPro" id="IPR036938">
    <property type="entry name" value="PAP2/HPO_sf"/>
</dbReference>
<sequence>METSLWNAISNVGDAALTLPLAMACAVWLRLSDPTLARRWLFLLSIGTALVGASKVLYAGCGISISAIGFRVISGHTMLATSVWTVVLALVFQAAGASIWKASGVGLVVGALTAMARVLDNAHAVSEVVAGWTVGATVGILFIGTLGRSQTKLFRPLAAAGTLFLITSLAYGHHAPIQRLIDEHSHYLCARTA</sequence>
<feature type="transmembrane region" description="Helical" evidence="1">
    <location>
        <begin position="153"/>
        <end position="171"/>
    </location>
</feature>
<evidence type="ECO:0000256" key="1">
    <source>
        <dbReference type="SAM" id="Phobius"/>
    </source>
</evidence>
<proteinExistence type="predicted"/>
<feature type="transmembrane region" description="Helical" evidence="1">
    <location>
        <begin position="37"/>
        <end position="58"/>
    </location>
</feature>
<dbReference type="Gene3D" id="1.20.144.10">
    <property type="entry name" value="Phosphatidic acid phosphatase type 2/haloperoxidase"/>
    <property type="match status" value="1"/>
</dbReference>
<evidence type="ECO:0000313" key="4">
    <source>
        <dbReference type="Proteomes" id="UP000494102"/>
    </source>
</evidence>
<dbReference type="Pfam" id="PF01569">
    <property type="entry name" value="PAP2"/>
    <property type="match status" value="1"/>
</dbReference>
<organism evidence="3 4">
    <name type="scientific">Paraburkholderia phenoliruptrix</name>
    <dbReference type="NCBI Taxonomy" id="252970"/>
    <lineage>
        <taxon>Bacteria</taxon>
        <taxon>Pseudomonadati</taxon>
        <taxon>Pseudomonadota</taxon>
        <taxon>Betaproteobacteria</taxon>
        <taxon>Burkholderiales</taxon>
        <taxon>Burkholderiaceae</taxon>
        <taxon>Paraburkholderia</taxon>
    </lineage>
</organism>
<feature type="transmembrane region" description="Helical" evidence="1">
    <location>
        <begin position="98"/>
        <end position="116"/>
    </location>
</feature>
<reference evidence="3 4" key="1">
    <citation type="submission" date="2020-04" db="EMBL/GenBank/DDBJ databases">
        <authorList>
            <person name="De Canck E."/>
        </authorList>
    </citation>
    <scope>NUCLEOTIDE SEQUENCE [LARGE SCALE GENOMIC DNA]</scope>
    <source>
        <strain evidence="3 4">LMG 9964</strain>
    </source>
</reference>
<dbReference type="SUPFAM" id="SSF48317">
    <property type="entry name" value="Acid phosphatase/Vanadium-dependent haloperoxidase"/>
    <property type="match status" value="1"/>
</dbReference>
<protein>
    <recommendedName>
        <fullName evidence="2">Phosphatidic acid phosphatase type 2/haloperoxidase domain-containing protein</fullName>
    </recommendedName>
</protein>
<dbReference type="InterPro" id="IPR000326">
    <property type="entry name" value="PAP2/HPO"/>
</dbReference>
<feature type="transmembrane region" description="Helical" evidence="1">
    <location>
        <begin position="12"/>
        <end position="31"/>
    </location>
</feature>
<name>A0A6J5KGL3_9BURK</name>
<accession>A0A6J5KGL3</accession>
<keyword evidence="1" id="KW-0812">Transmembrane</keyword>
<keyword evidence="1" id="KW-1133">Transmembrane helix</keyword>
<dbReference type="EMBL" id="CADILN010000018">
    <property type="protein sequence ID" value="CAB4052737.1"/>
    <property type="molecule type" value="Genomic_DNA"/>
</dbReference>
<feature type="transmembrane region" description="Helical" evidence="1">
    <location>
        <begin position="70"/>
        <end position="92"/>
    </location>
</feature>
<feature type="domain" description="Phosphatidic acid phosphatase type 2/haloperoxidase" evidence="2">
    <location>
        <begin position="70"/>
        <end position="143"/>
    </location>
</feature>
<dbReference type="Proteomes" id="UP000494102">
    <property type="component" value="Unassembled WGS sequence"/>
</dbReference>
<keyword evidence="1" id="KW-0472">Membrane</keyword>
<feature type="transmembrane region" description="Helical" evidence="1">
    <location>
        <begin position="128"/>
        <end position="147"/>
    </location>
</feature>
<dbReference type="AlphaFoldDB" id="A0A6J5KGL3"/>